<protein>
    <recommendedName>
        <fullName evidence="2">DUF7978 domain-containing protein</fullName>
    </recommendedName>
</protein>
<feature type="transmembrane region" description="Helical" evidence="1">
    <location>
        <begin position="12"/>
        <end position="33"/>
    </location>
</feature>
<feature type="transmembrane region" description="Helical" evidence="1">
    <location>
        <begin position="164"/>
        <end position="186"/>
    </location>
</feature>
<keyword evidence="4" id="KW-1185">Reference proteome</keyword>
<evidence type="ECO:0000259" key="2">
    <source>
        <dbReference type="Pfam" id="PF25933"/>
    </source>
</evidence>
<dbReference type="Pfam" id="PF25933">
    <property type="entry name" value="DUF7978"/>
    <property type="match status" value="1"/>
</dbReference>
<keyword evidence="1" id="KW-0472">Membrane</keyword>
<dbReference type="GeneID" id="43838571"/>
<accession>A0A1H3FER1</accession>
<feature type="domain" description="DUF7978" evidence="2">
    <location>
        <begin position="3"/>
        <end position="185"/>
    </location>
</feature>
<name>A0A1H3FER1_9EURY</name>
<dbReference type="OrthoDB" id="270777at2157"/>
<dbReference type="AlphaFoldDB" id="A0A1H3FER1"/>
<feature type="transmembrane region" description="Helical" evidence="1">
    <location>
        <begin position="100"/>
        <end position="117"/>
    </location>
</feature>
<organism evidence="3 4">
    <name type="scientific">Halopenitus persicus</name>
    <dbReference type="NCBI Taxonomy" id="1048396"/>
    <lineage>
        <taxon>Archaea</taxon>
        <taxon>Methanobacteriati</taxon>
        <taxon>Methanobacteriota</taxon>
        <taxon>Stenosarchaea group</taxon>
        <taxon>Halobacteria</taxon>
        <taxon>Halobacteriales</taxon>
        <taxon>Haloferacaceae</taxon>
        <taxon>Halopenitus</taxon>
    </lineage>
</organism>
<dbReference type="EMBL" id="FNPC01000002">
    <property type="protein sequence ID" value="SDX89583.1"/>
    <property type="molecule type" value="Genomic_DNA"/>
</dbReference>
<feature type="transmembrane region" description="Helical" evidence="1">
    <location>
        <begin position="129"/>
        <end position="152"/>
    </location>
</feature>
<sequence>MSDETLTDRLPLVPGAVAGAGAYLLGYLLTYLWQGSAVEEQLQGINVIADLLGGEPIAVWQGVGWLFYNAHFVRTRAEGVIGGTRSWNAIAAADDGTLTLLYLVPVLLLVAVGALLARVATAETPGDGAIAGTAAVVGYLPPAVVGAVVFTYDGSVAPDLVTAVLLAGIAYPVVLGAIGGAVGGVAGGK</sequence>
<dbReference type="InterPro" id="IPR058284">
    <property type="entry name" value="DUF7978"/>
</dbReference>
<reference evidence="4" key="1">
    <citation type="submission" date="2016-10" db="EMBL/GenBank/DDBJ databases">
        <authorList>
            <person name="Varghese N."/>
            <person name="Submissions S."/>
        </authorList>
    </citation>
    <scope>NUCLEOTIDE SEQUENCE [LARGE SCALE GENOMIC DNA]</scope>
    <source>
        <strain evidence="4">DC30,IBRC 10041,KCTC 4046</strain>
    </source>
</reference>
<dbReference type="RefSeq" id="WP_021074447.1">
    <property type="nucleotide sequence ID" value="NZ_FNPC01000002.1"/>
</dbReference>
<evidence type="ECO:0000256" key="1">
    <source>
        <dbReference type="SAM" id="Phobius"/>
    </source>
</evidence>
<evidence type="ECO:0000313" key="4">
    <source>
        <dbReference type="Proteomes" id="UP000199079"/>
    </source>
</evidence>
<keyword evidence="1" id="KW-0812">Transmembrane</keyword>
<keyword evidence="1" id="KW-1133">Transmembrane helix</keyword>
<gene>
    <name evidence="3" type="ORF">SAMN05216564_10224</name>
</gene>
<evidence type="ECO:0000313" key="3">
    <source>
        <dbReference type="EMBL" id="SDX89583.1"/>
    </source>
</evidence>
<proteinExistence type="predicted"/>
<dbReference type="Proteomes" id="UP000199079">
    <property type="component" value="Unassembled WGS sequence"/>
</dbReference>